<dbReference type="PANTHER" id="PTHR35936:SF17">
    <property type="entry name" value="ARGININE-BINDING EXTRACELLULAR PROTEIN ARTP"/>
    <property type="match status" value="1"/>
</dbReference>
<dbReference type="InterPro" id="IPR018313">
    <property type="entry name" value="SBP_3_CS"/>
</dbReference>
<dbReference type="PROSITE" id="PS01039">
    <property type="entry name" value="SBP_BACTERIAL_3"/>
    <property type="match status" value="1"/>
</dbReference>
<dbReference type="PANTHER" id="PTHR35936">
    <property type="entry name" value="MEMBRANE-BOUND LYTIC MUREIN TRANSGLYCOSYLASE F"/>
    <property type="match status" value="1"/>
</dbReference>
<dbReference type="EMBL" id="NIBG01000020">
    <property type="protein sequence ID" value="PAB58066.1"/>
    <property type="molecule type" value="Genomic_DNA"/>
</dbReference>
<feature type="domain" description="Ionotropic glutamate receptor C-terminal" evidence="7">
    <location>
        <begin position="39"/>
        <end position="261"/>
    </location>
</feature>
<evidence type="ECO:0000259" key="6">
    <source>
        <dbReference type="SMART" id="SM00062"/>
    </source>
</evidence>
<reference evidence="8 9" key="1">
    <citation type="submission" date="2017-06" db="EMBL/GenBank/DDBJ databases">
        <title>Draft genome sequence of anaerobic fermentative bacterium Anaeromicrobium sediminis DY2726D isolated from West Pacific Ocean sediments.</title>
        <authorList>
            <person name="Zeng X."/>
        </authorList>
    </citation>
    <scope>NUCLEOTIDE SEQUENCE [LARGE SCALE GENOMIC DNA]</scope>
    <source>
        <strain evidence="8 9">DY2726D</strain>
    </source>
</reference>
<evidence type="ECO:0000256" key="1">
    <source>
        <dbReference type="ARBA" id="ARBA00004196"/>
    </source>
</evidence>
<protein>
    <submittedName>
        <fullName evidence="8">Amino acid ABC transporter</fullName>
    </submittedName>
</protein>
<evidence type="ECO:0000256" key="5">
    <source>
        <dbReference type="SAM" id="SignalP"/>
    </source>
</evidence>
<evidence type="ECO:0000313" key="8">
    <source>
        <dbReference type="EMBL" id="PAB58066.1"/>
    </source>
</evidence>
<organism evidence="8 9">
    <name type="scientific">Anaeromicrobium sediminis</name>
    <dbReference type="NCBI Taxonomy" id="1478221"/>
    <lineage>
        <taxon>Bacteria</taxon>
        <taxon>Bacillati</taxon>
        <taxon>Bacillota</taxon>
        <taxon>Clostridia</taxon>
        <taxon>Peptostreptococcales</taxon>
        <taxon>Thermotaleaceae</taxon>
        <taxon>Anaeromicrobium</taxon>
    </lineage>
</organism>
<comment type="similarity">
    <text evidence="2 4">Belongs to the bacterial solute-binding protein 3 family.</text>
</comment>
<accession>A0A267MEU8</accession>
<dbReference type="SMART" id="SM00079">
    <property type="entry name" value="PBPe"/>
    <property type="match status" value="1"/>
</dbReference>
<evidence type="ECO:0000256" key="2">
    <source>
        <dbReference type="ARBA" id="ARBA00010333"/>
    </source>
</evidence>
<evidence type="ECO:0000256" key="3">
    <source>
        <dbReference type="ARBA" id="ARBA00022729"/>
    </source>
</evidence>
<proteinExistence type="inferred from homology"/>
<dbReference type="InterPro" id="IPR001320">
    <property type="entry name" value="Iontro_rcpt_C"/>
</dbReference>
<dbReference type="GO" id="GO:0030313">
    <property type="term" value="C:cell envelope"/>
    <property type="evidence" value="ECO:0007669"/>
    <property type="project" value="UniProtKB-SubCell"/>
</dbReference>
<dbReference type="GO" id="GO:0016020">
    <property type="term" value="C:membrane"/>
    <property type="evidence" value="ECO:0007669"/>
    <property type="project" value="InterPro"/>
</dbReference>
<dbReference type="Pfam" id="PF00497">
    <property type="entry name" value="SBP_bac_3"/>
    <property type="match status" value="1"/>
</dbReference>
<dbReference type="InterPro" id="IPR001638">
    <property type="entry name" value="Solute-binding_3/MltF_N"/>
</dbReference>
<dbReference type="SUPFAM" id="SSF53850">
    <property type="entry name" value="Periplasmic binding protein-like II"/>
    <property type="match status" value="1"/>
</dbReference>
<evidence type="ECO:0000313" key="9">
    <source>
        <dbReference type="Proteomes" id="UP000216024"/>
    </source>
</evidence>
<feature type="signal peptide" evidence="5">
    <location>
        <begin position="1"/>
        <end position="23"/>
    </location>
</feature>
<dbReference type="PROSITE" id="PS51257">
    <property type="entry name" value="PROKAR_LIPOPROTEIN"/>
    <property type="match status" value="1"/>
</dbReference>
<feature type="chain" id="PRO_5013148245" evidence="5">
    <location>
        <begin position="24"/>
        <end position="266"/>
    </location>
</feature>
<dbReference type="Proteomes" id="UP000216024">
    <property type="component" value="Unassembled WGS sequence"/>
</dbReference>
<sequence>MNMKKILLVLLGLILVMSMVACGNEEVQSKVDSIKSQGKIVIGTSAAYPPYEFHKDINGKDTIVGFDIDIANEIAKELGVEVEIKDMAFDGLLAALNGEKIDIIIAGMTPTEERKKSVDFSKVYYQAKQAVVILDENSSEINSLDKLKGIKLGVQKGTVQEELAKEYGDEKNIKGLTKLSNIMLDLLEKKVDAVIVESPVAKSYVNKYEELIISDVKIETNDNGSAIAVKKGNEDLVQVIDTVLDELIKENKIEEFVAKNSQLAEE</sequence>
<keyword evidence="3 5" id="KW-0732">Signal</keyword>
<dbReference type="OrthoDB" id="9774451at2"/>
<keyword evidence="9" id="KW-1185">Reference proteome</keyword>
<evidence type="ECO:0000256" key="4">
    <source>
        <dbReference type="RuleBase" id="RU003744"/>
    </source>
</evidence>
<comment type="subcellular location">
    <subcellularLocation>
        <location evidence="1">Cell envelope</location>
    </subcellularLocation>
</comment>
<dbReference type="AlphaFoldDB" id="A0A267MEU8"/>
<name>A0A267MEU8_9FIRM</name>
<feature type="domain" description="Solute-binding protein family 3/N-terminal" evidence="6">
    <location>
        <begin position="39"/>
        <end position="260"/>
    </location>
</feature>
<comment type="caution">
    <text evidence="8">The sequence shown here is derived from an EMBL/GenBank/DDBJ whole genome shotgun (WGS) entry which is preliminary data.</text>
</comment>
<dbReference type="GO" id="GO:0015276">
    <property type="term" value="F:ligand-gated monoatomic ion channel activity"/>
    <property type="evidence" value="ECO:0007669"/>
    <property type="project" value="InterPro"/>
</dbReference>
<gene>
    <name evidence="8" type="ORF">CCE28_17170</name>
</gene>
<dbReference type="SMART" id="SM00062">
    <property type="entry name" value="PBPb"/>
    <property type="match status" value="1"/>
</dbReference>
<evidence type="ECO:0000259" key="7">
    <source>
        <dbReference type="SMART" id="SM00079"/>
    </source>
</evidence>
<dbReference type="Gene3D" id="3.40.190.10">
    <property type="entry name" value="Periplasmic binding protein-like II"/>
    <property type="match status" value="2"/>
</dbReference>